<gene>
    <name evidence="2" type="ordered locus">VIT_19s0140g00160</name>
</gene>
<proteinExistence type="predicted"/>
<accession>F6HRF7</accession>
<dbReference type="InterPro" id="IPR040400">
    <property type="entry name" value="BAG5/6/7/8"/>
</dbReference>
<sequence length="100" mass="11809">MVHMSLRAYLIRRSQALHALRDLAVAKAKLKEIRVLFNNCRHRVTDDAEERQRIFEKIMVLLIHVDDIKGADPWCKNYNLHPKETRLQATNEVDWSCGRQ</sequence>
<dbReference type="PANTHER" id="PTHR33322">
    <property type="entry name" value="BAG DOMAIN CONTAINING PROTEIN, EXPRESSED"/>
    <property type="match status" value="1"/>
</dbReference>
<organism evidence="2 3">
    <name type="scientific">Vitis vinifera</name>
    <name type="common">Grape</name>
    <dbReference type="NCBI Taxonomy" id="29760"/>
    <lineage>
        <taxon>Eukaryota</taxon>
        <taxon>Viridiplantae</taxon>
        <taxon>Streptophyta</taxon>
        <taxon>Embryophyta</taxon>
        <taxon>Tracheophyta</taxon>
        <taxon>Spermatophyta</taxon>
        <taxon>Magnoliopsida</taxon>
        <taxon>eudicotyledons</taxon>
        <taxon>Gunneridae</taxon>
        <taxon>Pentapetalae</taxon>
        <taxon>rosids</taxon>
        <taxon>Vitales</taxon>
        <taxon>Vitaceae</taxon>
        <taxon>Viteae</taxon>
        <taxon>Vitis</taxon>
    </lineage>
</organism>
<dbReference type="InParanoid" id="F6HRF7"/>
<dbReference type="PaxDb" id="29760-VIT_19s0140g00160.t01"/>
<evidence type="ECO:0000256" key="1">
    <source>
        <dbReference type="ARBA" id="ARBA00023186"/>
    </source>
</evidence>
<reference evidence="3" key="1">
    <citation type="journal article" date="2007" name="Nature">
        <title>The grapevine genome sequence suggests ancestral hexaploidization in major angiosperm phyla.</title>
        <authorList>
            <consortium name="The French-Italian Public Consortium for Grapevine Genome Characterization."/>
            <person name="Jaillon O."/>
            <person name="Aury J.-M."/>
            <person name="Noel B."/>
            <person name="Policriti A."/>
            <person name="Clepet C."/>
            <person name="Casagrande A."/>
            <person name="Choisne N."/>
            <person name="Aubourg S."/>
            <person name="Vitulo N."/>
            <person name="Jubin C."/>
            <person name="Vezzi A."/>
            <person name="Legeai F."/>
            <person name="Hugueney P."/>
            <person name="Dasilva C."/>
            <person name="Horner D."/>
            <person name="Mica E."/>
            <person name="Jublot D."/>
            <person name="Poulain J."/>
            <person name="Bruyere C."/>
            <person name="Billault A."/>
            <person name="Segurens B."/>
            <person name="Gouyvenoux M."/>
            <person name="Ugarte E."/>
            <person name="Cattonaro F."/>
            <person name="Anthouard V."/>
            <person name="Vico V."/>
            <person name="Del Fabbro C."/>
            <person name="Alaux M."/>
            <person name="Di Gaspero G."/>
            <person name="Dumas V."/>
            <person name="Felice N."/>
            <person name="Paillard S."/>
            <person name="Juman I."/>
            <person name="Moroldo M."/>
            <person name="Scalabrin S."/>
            <person name="Canaguier A."/>
            <person name="Le Clainche I."/>
            <person name="Malacrida G."/>
            <person name="Durand E."/>
            <person name="Pesole G."/>
            <person name="Laucou V."/>
            <person name="Chatelet P."/>
            <person name="Merdinoglu D."/>
            <person name="Delledonne M."/>
            <person name="Pezzotti M."/>
            <person name="Lecharny A."/>
            <person name="Scarpelli C."/>
            <person name="Artiguenave F."/>
            <person name="Pe M.E."/>
            <person name="Valle G."/>
            <person name="Morgante M."/>
            <person name="Caboche M."/>
            <person name="Adam-Blondon A.-F."/>
            <person name="Weissenbach J."/>
            <person name="Quetier F."/>
            <person name="Wincker P."/>
        </authorList>
    </citation>
    <scope>NUCLEOTIDE SEQUENCE [LARGE SCALE GENOMIC DNA]</scope>
    <source>
        <strain evidence="3">cv. Pinot noir / PN40024</strain>
    </source>
</reference>
<dbReference type="GO" id="GO:0006457">
    <property type="term" value="P:protein folding"/>
    <property type="evidence" value="ECO:0000318"/>
    <property type="project" value="GO_Central"/>
</dbReference>
<dbReference type="HOGENOM" id="CLU_2311315_0_0_1"/>
<evidence type="ECO:0000313" key="2">
    <source>
        <dbReference type="EMBL" id="CCB57265.1"/>
    </source>
</evidence>
<dbReference type="AlphaFoldDB" id="F6HRF7"/>
<dbReference type="Proteomes" id="UP000009183">
    <property type="component" value="Chromosome 19"/>
</dbReference>
<evidence type="ECO:0000313" key="3">
    <source>
        <dbReference type="Proteomes" id="UP000009183"/>
    </source>
</evidence>
<dbReference type="STRING" id="29760.F6HRF7"/>
<dbReference type="PANTHER" id="PTHR33322:SF3">
    <property type="entry name" value="BAG FAMILY MOLECULAR CHAPERONE REGULATOR 7"/>
    <property type="match status" value="1"/>
</dbReference>
<keyword evidence="3" id="KW-1185">Reference proteome</keyword>
<protein>
    <submittedName>
        <fullName evidence="2">Uncharacterized protein</fullName>
    </submittedName>
</protein>
<dbReference type="EMBL" id="FN596014">
    <property type="protein sequence ID" value="CCB57265.1"/>
    <property type="molecule type" value="Genomic_DNA"/>
</dbReference>
<keyword evidence="1" id="KW-0143">Chaperone</keyword>
<name>F6HRF7_VITVI</name>